<sequence length="69" mass="7842">ANGCFVKGTYDDVNRLCSEIGAEYPWAFVNINIRPYYAEGSKSLAFETLNSWGGGFRTKLLFRLRRGPF</sequence>
<dbReference type="InterPro" id="IPR036052">
    <property type="entry name" value="TrpB-like_PALP_sf"/>
</dbReference>
<proteinExistence type="predicted"/>
<organism evidence="1">
    <name type="scientific">mine drainage metagenome</name>
    <dbReference type="NCBI Taxonomy" id="410659"/>
    <lineage>
        <taxon>unclassified sequences</taxon>
        <taxon>metagenomes</taxon>
        <taxon>ecological metagenomes</taxon>
    </lineage>
</organism>
<reference evidence="1" key="1">
    <citation type="submission" date="2013-08" db="EMBL/GenBank/DDBJ databases">
        <authorList>
            <person name="Mendez C."/>
            <person name="Richter M."/>
            <person name="Ferrer M."/>
            <person name="Sanchez J."/>
        </authorList>
    </citation>
    <scope>NUCLEOTIDE SEQUENCE</scope>
</reference>
<gene>
    <name evidence="1" type="ORF">B1A_12910</name>
</gene>
<accession>T1BFQ9</accession>
<dbReference type="Gene3D" id="3.40.50.1100">
    <property type="match status" value="2"/>
</dbReference>
<dbReference type="AlphaFoldDB" id="T1BFQ9"/>
<feature type="non-terminal residue" evidence="1">
    <location>
        <position position="1"/>
    </location>
</feature>
<comment type="caution">
    <text evidence="1">The sequence shown here is derived from an EMBL/GenBank/DDBJ whole genome shotgun (WGS) entry which is preliminary data.</text>
</comment>
<evidence type="ECO:0000313" key="1">
    <source>
        <dbReference type="EMBL" id="EQD51909.1"/>
    </source>
</evidence>
<name>T1BFQ9_9ZZZZ</name>
<dbReference type="SUPFAM" id="SSF53686">
    <property type="entry name" value="Tryptophan synthase beta subunit-like PLP-dependent enzymes"/>
    <property type="match status" value="1"/>
</dbReference>
<reference evidence="1" key="2">
    <citation type="journal article" date="2014" name="ISME J.">
        <title>Microbial stratification in low pH oxic and suboxic macroscopic growths along an acid mine drainage.</title>
        <authorList>
            <person name="Mendez-Garcia C."/>
            <person name="Mesa V."/>
            <person name="Sprenger R.R."/>
            <person name="Richter M."/>
            <person name="Diez M.S."/>
            <person name="Solano J."/>
            <person name="Bargiela R."/>
            <person name="Golyshina O.V."/>
            <person name="Manteca A."/>
            <person name="Ramos J.L."/>
            <person name="Gallego J.R."/>
            <person name="Llorente I."/>
            <person name="Martins Dos Santos V.A."/>
            <person name="Jensen O.N."/>
            <person name="Pelaez A.I."/>
            <person name="Sanchez J."/>
            <person name="Ferrer M."/>
        </authorList>
    </citation>
    <scope>NUCLEOTIDE SEQUENCE</scope>
</reference>
<protein>
    <submittedName>
        <fullName evidence="1">Threonine synthase</fullName>
    </submittedName>
</protein>
<dbReference type="EMBL" id="AUZX01009423">
    <property type="protein sequence ID" value="EQD51909.1"/>
    <property type="molecule type" value="Genomic_DNA"/>
</dbReference>